<dbReference type="RefSeq" id="XP_003107353.2">
    <property type="nucleotide sequence ID" value="XM_003107305.2"/>
</dbReference>
<reference evidence="1" key="1">
    <citation type="submission" date="2007-07" db="EMBL/GenBank/DDBJ databases">
        <title>PCAP assembly of the Caenorhabditis remanei genome.</title>
        <authorList>
            <consortium name="The Caenorhabditis remanei Sequencing Consortium"/>
            <person name="Wilson R.K."/>
        </authorList>
    </citation>
    <scope>NUCLEOTIDE SEQUENCE [LARGE SCALE GENOMIC DNA]</scope>
    <source>
        <strain evidence="1">PB4641</strain>
    </source>
</reference>
<dbReference type="GeneID" id="9804901"/>
<dbReference type="Proteomes" id="UP000008281">
    <property type="component" value="Unassembled WGS sequence"/>
</dbReference>
<protein>
    <submittedName>
        <fullName evidence="1">Uncharacterized protein</fullName>
    </submittedName>
</protein>
<accession>E3M974</accession>
<organism evidence="2">
    <name type="scientific">Caenorhabditis remanei</name>
    <name type="common">Caenorhabditis vulgaris</name>
    <dbReference type="NCBI Taxonomy" id="31234"/>
    <lineage>
        <taxon>Eukaryota</taxon>
        <taxon>Metazoa</taxon>
        <taxon>Ecdysozoa</taxon>
        <taxon>Nematoda</taxon>
        <taxon>Chromadorea</taxon>
        <taxon>Rhabditida</taxon>
        <taxon>Rhabditina</taxon>
        <taxon>Rhabditomorpha</taxon>
        <taxon>Rhabditoidea</taxon>
        <taxon>Rhabditidae</taxon>
        <taxon>Peloderinae</taxon>
        <taxon>Caenorhabditis</taxon>
    </lineage>
</organism>
<dbReference type="HOGENOM" id="CLU_1035277_0_0_1"/>
<dbReference type="KEGG" id="crq:GCK72_007611"/>
<name>E3M974_CAERE</name>
<gene>
    <name evidence="1" type="ORF">CRE_14633</name>
</gene>
<evidence type="ECO:0000313" key="1">
    <source>
        <dbReference type="EMBL" id="EFO96411.1"/>
    </source>
</evidence>
<dbReference type="InterPro" id="IPR001810">
    <property type="entry name" value="F-box_dom"/>
</dbReference>
<dbReference type="PROSITE" id="PS50181">
    <property type="entry name" value="FBOX"/>
    <property type="match status" value="1"/>
</dbReference>
<dbReference type="EMBL" id="DS268430">
    <property type="protein sequence ID" value="EFO96411.1"/>
    <property type="molecule type" value="Genomic_DNA"/>
</dbReference>
<sequence>MKFDKLPLLVFDCILPQFDGISLFSLMQTNRRYNAFVKSLFPALQMPEFQYDLLVQEKMITVTVTDDEDEDLRIPLLPASTDADLDIIQNHHIFESVVVKGYTQDDETWWNTVQLGNREATKARHLEFRGKIKTEVQAKILNGMDFQLMKTVEMPHLSPFLVLDDEKKTAPIKWIITQRKEEKKLHEVTLGLFVLRAKQQLRPGLEVQFRAKDPLPLFNWSLGDEIIEEHSNEDVSIVHVSGLLVSLTRDLMQPDVWLFEVEERRISRH</sequence>
<keyword evidence="2" id="KW-1185">Reference proteome</keyword>
<dbReference type="AlphaFoldDB" id="E3M974"/>
<dbReference type="CTD" id="9804901"/>
<proteinExistence type="predicted"/>
<evidence type="ECO:0000313" key="2">
    <source>
        <dbReference type="Proteomes" id="UP000008281"/>
    </source>
</evidence>